<evidence type="ECO:0000256" key="24">
    <source>
        <dbReference type="SAM" id="Phobius"/>
    </source>
</evidence>
<dbReference type="RefSeq" id="WP_094691745.1">
    <property type="nucleotide sequence ID" value="NZ_MWWQ01000014.1"/>
</dbReference>
<evidence type="ECO:0000256" key="14">
    <source>
        <dbReference type="ARBA" id="ARBA00023098"/>
    </source>
</evidence>
<dbReference type="EC" id="2.7.7.41" evidence="6"/>
<feature type="transmembrane region" description="Helical" evidence="24">
    <location>
        <begin position="263"/>
        <end position="285"/>
    </location>
</feature>
<comment type="similarity">
    <text evidence="5">Belongs to the CDS family.</text>
</comment>
<evidence type="ECO:0000313" key="26">
    <source>
        <dbReference type="Proteomes" id="UP000216454"/>
    </source>
</evidence>
<sequence>MADSTKHDTEATDKRKEKADTLATINSRTGRNMPQAVLTGAILVVLVVACLVFERTIFVALCIAFMLLAVWELRVDFATAGIRIPTIPLWICSAGTLLLTYFYPQHVIGLGLGLLCSVVIIAVCASFQFKPHARVDGAVVAKLKDAGIDTPQDVLGGQVVHDRMTHVSVSMFSMLYLTLLPSFLVLPLTMGHPVAHGFYAVFVPALGDIGGLFIGAAFGKHKLSPRISPKKSWEGMFGSMLFCTIGALCIGLATYPFDEFAQKWWMLVIMGIMVGVTGLFGDLCASMIKRDLGLKDMGHLLKGHGGVLDRVDSIIISAPFITGLLAICHL</sequence>
<dbReference type="EMBL" id="MWWQ01000014">
    <property type="protein sequence ID" value="OZG49620.1"/>
    <property type="molecule type" value="Genomic_DNA"/>
</dbReference>
<protein>
    <recommendedName>
        <fullName evidence="7">Phosphatidate cytidylyltransferase</fullName>
        <ecNumber evidence="6">2.7.7.41</ecNumber>
    </recommendedName>
    <alternativeName>
        <fullName evidence="20">CDP-DAG synthase</fullName>
    </alternativeName>
    <alternativeName>
        <fullName evidence="22">CDP-DG synthase</fullName>
    </alternativeName>
    <alternativeName>
        <fullName evidence="18">CDP-diacylglycerol synthase</fullName>
    </alternativeName>
    <alternativeName>
        <fullName evidence="21">CDP-diglyceride pyrophosphorylase</fullName>
    </alternativeName>
    <alternativeName>
        <fullName evidence="23">CDP-diglyceride synthase</fullName>
    </alternativeName>
    <alternativeName>
        <fullName evidence="19">CTP:phosphatidate cytidylyltransferase</fullName>
    </alternativeName>
</protein>
<evidence type="ECO:0000256" key="1">
    <source>
        <dbReference type="ARBA" id="ARBA00001698"/>
    </source>
</evidence>
<evidence type="ECO:0000256" key="11">
    <source>
        <dbReference type="ARBA" id="ARBA00022692"/>
    </source>
</evidence>
<evidence type="ECO:0000256" key="2">
    <source>
        <dbReference type="ARBA" id="ARBA00004651"/>
    </source>
</evidence>
<comment type="caution">
    <text evidence="25">The sequence shown here is derived from an EMBL/GenBank/DDBJ whole genome shotgun (WGS) entry which is preliminary data.</text>
</comment>
<evidence type="ECO:0000313" key="25">
    <source>
        <dbReference type="EMBL" id="OZG49620.1"/>
    </source>
</evidence>
<keyword evidence="15 24" id="KW-0472">Membrane</keyword>
<evidence type="ECO:0000256" key="16">
    <source>
        <dbReference type="ARBA" id="ARBA00023209"/>
    </source>
</evidence>
<evidence type="ECO:0000256" key="21">
    <source>
        <dbReference type="ARBA" id="ARBA00032396"/>
    </source>
</evidence>
<reference evidence="25 26" key="1">
    <citation type="journal article" date="2017" name="BMC Genomics">
        <title>Comparative genomic and phylogenomic analyses of the Bifidobacteriaceae family.</title>
        <authorList>
            <person name="Lugli G.A."/>
            <person name="Milani C."/>
            <person name="Turroni F."/>
            <person name="Duranti S."/>
            <person name="Mancabelli L."/>
            <person name="Mangifesta M."/>
            <person name="Ferrario C."/>
            <person name="Modesto M."/>
            <person name="Mattarelli P."/>
            <person name="Jiri K."/>
            <person name="van Sinderen D."/>
            <person name="Ventura M."/>
        </authorList>
    </citation>
    <scope>NUCLEOTIDE SEQUENCE [LARGE SCALE GENOMIC DNA]</scope>
    <source>
        <strain evidence="25 26">DSM 24744</strain>
    </source>
</reference>
<keyword evidence="26" id="KW-1185">Reference proteome</keyword>
<keyword evidence="8" id="KW-1003">Cell membrane</keyword>
<evidence type="ECO:0000256" key="9">
    <source>
        <dbReference type="ARBA" id="ARBA00022516"/>
    </source>
</evidence>
<evidence type="ECO:0000256" key="12">
    <source>
        <dbReference type="ARBA" id="ARBA00022695"/>
    </source>
</evidence>
<accession>A0A261ERY0</accession>
<keyword evidence="13 24" id="KW-1133">Transmembrane helix</keyword>
<comment type="pathway">
    <text evidence="3">Phospholipid metabolism; CDP-diacylglycerol biosynthesis; CDP-diacylglycerol from sn-glycerol 3-phosphate: step 3/3.</text>
</comment>
<dbReference type="OrthoDB" id="9799199at2"/>
<evidence type="ECO:0000256" key="23">
    <source>
        <dbReference type="ARBA" id="ARBA00033406"/>
    </source>
</evidence>
<evidence type="ECO:0000256" key="17">
    <source>
        <dbReference type="ARBA" id="ARBA00023264"/>
    </source>
</evidence>
<evidence type="ECO:0000256" key="6">
    <source>
        <dbReference type="ARBA" id="ARBA00012487"/>
    </source>
</evidence>
<keyword evidence="10" id="KW-0808">Transferase</keyword>
<keyword evidence="12" id="KW-0548">Nucleotidyltransferase</keyword>
<evidence type="ECO:0000256" key="5">
    <source>
        <dbReference type="ARBA" id="ARBA00010185"/>
    </source>
</evidence>
<evidence type="ECO:0000256" key="3">
    <source>
        <dbReference type="ARBA" id="ARBA00005119"/>
    </source>
</evidence>
<keyword evidence="11 24" id="KW-0812">Transmembrane</keyword>
<dbReference type="GO" id="GO:0004605">
    <property type="term" value="F:phosphatidate cytidylyltransferase activity"/>
    <property type="evidence" value="ECO:0007669"/>
    <property type="project" value="UniProtKB-EC"/>
</dbReference>
<dbReference type="PANTHER" id="PTHR46382:SF1">
    <property type="entry name" value="PHOSPHATIDATE CYTIDYLYLTRANSFERASE"/>
    <property type="match status" value="1"/>
</dbReference>
<proteinExistence type="inferred from homology"/>
<gene>
    <name evidence="25" type="ORF">PSSU_1444</name>
</gene>
<evidence type="ECO:0000256" key="19">
    <source>
        <dbReference type="ARBA" id="ARBA00031825"/>
    </source>
</evidence>
<name>A0A261ERY0_9BIFI</name>
<dbReference type="AlphaFoldDB" id="A0A261ERY0"/>
<dbReference type="GO" id="GO:0016024">
    <property type="term" value="P:CDP-diacylglycerol biosynthetic process"/>
    <property type="evidence" value="ECO:0007669"/>
    <property type="project" value="TreeGrafter"/>
</dbReference>
<evidence type="ECO:0000256" key="10">
    <source>
        <dbReference type="ARBA" id="ARBA00022679"/>
    </source>
</evidence>
<feature type="transmembrane region" description="Helical" evidence="24">
    <location>
        <begin position="82"/>
        <end position="102"/>
    </location>
</feature>
<evidence type="ECO:0000256" key="22">
    <source>
        <dbReference type="ARBA" id="ARBA00032743"/>
    </source>
</evidence>
<keyword evidence="17" id="KW-1208">Phospholipid metabolism</keyword>
<comment type="subcellular location">
    <subcellularLocation>
        <location evidence="2">Cell membrane</location>
        <topology evidence="2">Multi-pass membrane protein</topology>
    </subcellularLocation>
</comment>
<evidence type="ECO:0000256" key="18">
    <source>
        <dbReference type="ARBA" id="ARBA00029893"/>
    </source>
</evidence>
<feature type="transmembrane region" description="Helical" evidence="24">
    <location>
        <begin position="108"/>
        <end position="127"/>
    </location>
</feature>
<organism evidence="25 26">
    <name type="scientific">Pseudoscardovia suis</name>
    <dbReference type="NCBI Taxonomy" id="987063"/>
    <lineage>
        <taxon>Bacteria</taxon>
        <taxon>Bacillati</taxon>
        <taxon>Actinomycetota</taxon>
        <taxon>Actinomycetes</taxon>
        <taxon>Bifidobacteriales</taxon>
        <taxon>Bifidobacteriaceae</taxon>
        <taxon>Pseudoscardovia</taxon>
    </lineage>
</organism>
<dbReference type="Pfam" id="PF01148">
    <property type="entry name" value="CTP_transf_1"/>
    <property type="match status" value="1"/>
</dbReference>
<keyword evidence="9" id="KW-0444">Lipid biosynthesis</keyword>
<evidence type="ECO:0000256" key="20">
    <source>
        <dbReference type="ARBA" id="ARBA00032253"/>
    </source>
</evidence>
<comment type="pathway">
    <text evidence="4">Lipid metabolism.</text>
</comment>
<feature type="transmembrane region" description="Helical" evidence="24">
    <location>
        <begin position="171"/>
        <end position="190"/>
    </location>
</feature>
<evidence type="ECO:0000256" key="8">
    <source>
        <dbReference type="ARBA" id="ARBA00022475"/>
    </source>
</evidence>
<evidence type="ECO:0000256" key="4">
    <source>
        <dbReference type="ARBA" id="ARBA00005189"/>
    </source>
</evidence>
<feature type="transmembrane region" description="Helical" evidence="24">
    <location>
        <begin position="37"/>
        <end position="70"/>
    </location>
</feature>
<evidence type="ECO:0000256" key="13">
    <source>
        <dbReference type="ARBA" id="ARBA00022989"/>
    </source>
</evidence>
<keyword evidence="16" id="KW-0594">Phospholipid biosynthesis</keyword>
<dbReference type="PANTHER" id="PTHR46382">
    <property type="entry name" value="PHOSPHATIDATE CYTIDYLYLTRANSFERASE"/>
    <property type="match status" value="1"/>
</dbReference>
<dbReference type="GO" id="GO:0005886">
    <property type="term" value="C:plasma membrane"/>
    <property type="evidence" value="ECO:0007669"/>
    <property type="project" value="UniProtKB-SubCell"/>
</dbReference>
<evidence type="ECO:0000256" key="15">
    <source>
        <dbReference type="ARBA" id="ARBA00023136"/>
    </source>
</evidence>
<dbReference type="Proteomes" id="UP000216454">
    <property type="component" value="Unassembled WGS sequence"/>
</dbReference>
<evidence type="ECO:0000256" key="7">
    <source>
        <dbReference type="ARBA" id="ARBA00019373"/>
    </source>
</evidence>
<feature type="transmembrane region" description="Helical" evidence="24">
    <location>
        <begin position="239"/>
        <end position="257"/>
    </location>
</feature>
<comment type="catalytic activity">
    <reaction evidence="1">
        <text>a 1,2-diacyl-sn-glycero-3-phosphate + CTP + H(+) = a CDP-1,2-diacyl-sn-glycerol + diphosphate</text>
        <dbReference type="Rhea" id="RHEA:16229"/>
        <dbReference type="ChEBI" id="CHEBI:15378"/>
        <dbReference type="ChEBI" id="CHEBI:33019"/>
        <dbReference type="ChEBI" id="CHEBI:37563"/>
        <dbReference type="ChEBI" id="CHEBI:58332"/>
        <dbReference type="ChEBI" id="CHEBI:58608"/>
        <dbReference type="EC" id="2.7.7.41"/>
    </reaction>
</comment>
<keyword evidence="14" id="KW-0443">Lipid metabolism</keyword>
<feature type="transmembrane region" description="Helical" evidence="24">
    <location>
        <begin position="196"/>
        <end position="218"/>
    </location>
</feature>